<proteinExistence type="predicted"/>
<dbReference type="OrthoDB" id="775356at2759"/>
<reference evidence="4 5" key="1">
    <citation type="submission" date="2017-10" db="EMBL/GenBank/DDBJ databases">
        <title>Comparative genomics in systemic dimorphic fungi from Ajellomycetaceae.</title>
        <authorList>
            <person name="Munoz J.F."/>
            <person name="Mcewen J.G."/>
            <person name="Clay O.K."/>
            <person name="Cuomo C.A."/>
        </authorList>
    </citation>
    <scope>NUCLEOTIDE SEQUENCE [LARGE SCALE GENOMIC DNA]</scope>
    <source>
        <strain evidence="4 5">UAMH7299</strain>
    </source>
</reference>
<dbReference type="Gene3D" id="1.10.506.10">
    <property type="entry name" value="GTPase Activation - p120gap, domain 1"/>
    <property type="match status" value="1"/>
</dbReference>
<feature type="compositionally biased region" description="Basic and acidic residues" evidence="2">
    <location>
        <begin position="22"/>
        <end position="53"/>
    </location>
</feature>
<feature type="region of interest" description="Disordered" evidence="2">
    <location>
        <begin position="1150"/>
        <end position="1205"/>
    </location>
</feature>
<protein>
    <recommendedName>
        <fullName evidence="3">Ras-GAP domain-containing protein</fullName>
    </recommendedName>
</protein>
<dbReference type="GO" id="GO:0005096">
    <property type="term" value="F:GTPase activator activity"/>
    <property type="evidence" value="ECO:0007669"/>
    <property type="project" value="UniProtKB-KW"/>
</dbReference>
<dbReference type="CDD" id="cd05137">
    <property type="entry name" value="RasGAP_CLA2_BUD2"/>
    <property type="match status" value="1"/>
</dbReference>
<evidence type="ECO:0000256" key="2">
    <source>
        <dbReference type="SAM" id="MobiDB-lite"/>
    </source>
</evidence>
<dbReference type="SMART" id="SM00323">
    <property type="entry name" value="RasGAP"/>
    <property type="match status" value="1"/>
</dbReference>
<dbReference type="Pfam" id="PF00616">
    <property type="entry name" value="RasGAP"/>
    <property type="match status" value="2"/>
</dbReference>
<evidence type="ECO:0000256" key="1">
    <source>
        <dbReference type="ARBA" id="ARBA00022468"/>
    </source>
</evidence>
<dbReference type="PROSITE" id="PS50018">
    <property type="entry name" value="RAS_GTPASE_ACTIV_2"/>
    <property type="match status" value="1"/>
</dbReference>
<evidence type="ECO:0000313" key="4">
    <source>
        <dbReference type="EMBL" id="PGH26566.1"/>
    </source>
</evidence>
<feature type="compositionally biased region" description="Polar residues" evidence="2">
    <location>
        <begin position="134"/>
        <end position="153"/>
    </location>
</feature>
<feature type="compositionally biased region" description="Polar residues" evidence="2">
    <location>
        <begin position="55"/>
        <end position="71"/>
    </location>
</feature>
<feature type="compositionally biased region" description="Basic and acidic residues" evidence="2">
    <location>
        <begin position="92"/>
        <end position="101"/>
    </location>
</feature>
<dbReference type="SUPFAM" id="SSF48350">
    <property type="entry name" value="GTPase activation domain, GAP"/>
    <property type="match status" value="1"/>
</dbReference>
<keyword evidence="5" id="KW-1185">Reference proteome</keyword>
<dbReference type="EMBL" id="PDNA01000015">
    <property type="protein sequence ID" value="PGH26566.1"/>
    <property type="molecule type" value="Genomic_DNA"/>
</dbReference>
<dbReference type="PANTHER" id="PTHR10194">
    <property type="entry name" value="RAS GTPASE-ACTIVATING PROTEINS"/>
    <property type="match status" value="1"/>
</dbReference>
<dbReference type="SUPFAM" id="SSF49562">
    <property type="entry name" value="C2 domain (Calcium/lipid-binding domain, CaLB)"/>
    <property type="match status" value="1"/>
</dbReference>
<dbReference type="InterPro" id="IPR001936">
    <property type="entry name" value="RasGAP_dom"/>
</dbReference>
<dbReference type="Proteomes" id="UP000224634">
    <property type="component" value="Unassembled WGS sequence"/>
</dbReference>
<dbReference type="InterPro" id="IPR023152">
    <property type="entry name" value="RasGAP_CS"/>
</dbReference>
<dbReference type="InterPro" id="IPR008936">
    <property type="entry name" value="Rho_GTPase_activation_prot"/>
</dbReference>
<evidence type="ECO:0000313" key="5">
    <source>
        <dbReference type="Proteomes" id="UP000224634"/>
    </source>
</evidence>
<dbReference type="InterPro" id="IPR035892">
    <property type="entry name" value="C2_domain_sf"/>
</dbReference>
<dbReference type="PROSITE" id="PS00509">
    <property type="entry name" value="RAS_GTPASE_ACTIV_1"/>
    <property type="match status" value="1"/>
</dbReference>
<feature type="compositionally biased region" description="Basic and acidic residues" evidence="2">
    <location>
        <begin position="1252"/>
        <end position="1264"/>
    </location>
</feature>
<feature type="domain" description="Ras-GAP" evidence="3">
    <location>
        <begin position="733"/>
        <end position="967"/>
    </location>
</feature>
<comment type="caution">
    <text evidence="4">The sequence shown here is derived from an EMBL/GenBank/DDBJ whole genome shotgun (WGS) entry which is preliminary data.</text>
</comment>
<keyword evidence="1" id="KW-0343">GTPase activation</keyword>
<name>A0A2B7YY16_POLH7</name>
<feature type="compositionally biased region" description="Polar residues" evidence="2">
    <location>
        <begin position="1178"/>
        <end position="1196"/>
    </location>
</feature>
<dbReference type="InterPro" id="IPR039360">
    <property type="entry name" value="Ras_GTPase"/>
</dbReference>
<dbReference type="GO" id="GO:0007165">
    <property type="term" value="P:signal transduction"/>
    <property type="evidence" value="ECO:0007669"/>
    <property type="project" value="UniProtKB-ARBA"/>
</dbReference>
<gene>
    <name evidence="4" type="ORF">AJ80_01695</name>
</gene>
<organism evidence="4 5">
    <name type="scientific">Polytolypa hystricis (strain UAMH7299)</name>
    <dbReference type="NCBI Taxonomy" id="1447883"/>
    <lineage>
        <taxon>Eukaryota</taxon>
        <taxon>Fungi</taxon>
        <taxon>Dikarya</taxon>
        <taxon>Ascomycota</taxon>
        <taxon>Pezizomycotina</taxon>
        <taxon>Eurotiomycetes</taxon>
        <taxon>Eurotiomycetidae</taxon>
        <taxon>Onygenales</taxon>
        <taxon>Onygenales incertae sedis</taxon>
        <taxon>Polytolypa</taxon>
    </lineage>
</organism>
<dbReference type="PANTHER" id="PTHR10194:SF60">
    <property type="entry name" value="RAS GTPASE-ACTIVATING PROTEIN RASKOL"/>
    <property type="match status" value="1"/>
</dbReference>
<feature type="region of interest" description="Disordered" evidence="2">
    <location>
        <begin position="542"/>
        <end position="565"/>
    </location>
</feature>
<feature type="region of interest" description="Disordered" evidence="2">
    <location>
        <begin position="1"/>
        <end position="169"/>
    </location>
</feature>
<dbReference type="AlphaFoldDB" id="A0A2B7YY16"/>
<sequence length="1275" mass="142720">MESEGRNGFKRNSAWPETYNRPVERPVERRPSKKSSSKDRHGVVLPDNFRDATIRTVTPDSLSDTANNSPVSDAEHISPSTTASPRATVRAKPRDPRRDYHQYYSAVDDDDISPEPRNLRVRSRTTTLDDQRSEISPNLLSRRTRLGSLNTSSPPNPKASEDSIGSIGFPSIIQSPTQRQKLIKAPPGGAKLLTGTSRDEALYGSPLLNTDATKILQLMKTTCGRMHGILSFRTSGSASWTSGYCAINVSTGSLIYQAKGEPALAKTLIPDLRGCHVRTLYDTELQCAYLSVSTHSSTLGVHLRPHVSETFDSWLAALLCWQPIRPKGVQNKMTKPQSVAIGERRFADRRRNSESTIQKDAAIIKVGKMLLWDRQTANSASPSQGPKRVSTFKQQRALSSSWRKVSCSLQENGHMKIFTESDVALVHFIQLSQLSRCAVQQLDCSVLQDEFCIAIYPQYAAHAGTELMTRPIYLSLESRILFEVWFVLLRAFTIPELYGPEQLPINEEGARGHVLSTQPASTTDMFRIERLISVRVIEGKMTGSPKAEGDKAKKPKPQGAGSKSPAVGDYYAEVVLDGEVRAQTVMKTDTSTPFWREDFSFPDLPPVLSSAFVVIKSLNPTQKDWTLITHGPYSLNQGDINPMTIEGDVEIASHDATYGRVDLRLDDLDAGVEVEKWWPIIDDREQQVGEMLMKVQLEETVVLMSQDYEATSELLHAFSNGLTIQIAQLIPTELRQLSETLLDIYQVSGQAGEWIMTLVEDEIDGIHRETPTSRLRYTSRIHSNDSYESGQEREVLVRDLGRSATVEANLLFRGNSILTKSLDLHMRRLGKEYLEETIGAKLRDIDESDPDCEIDPIRAQRPEDIERNWRNLAILTSNVWKSISNSASRCPSELRHIFRHIRACAEDRYGDFLRSVGYSSVSGFLFLRFFCPAILNPKLFGLLKEHPRPRAQRTLTLIAKALQGLANMTTFGNKEPWMEPMNKFLISHRVEFKEFVDSICSIPSERPTQNVNPSYATPIQILGRLPLTSREGFPSLPFLIDQSRSFAVLVTLWLNGAPRNLTEIPEMDHNVLAFHDLCLKLQQRTKDCLNQAEQAEKPNGNLELKWEELVEQMEKSATFYEESSSKANTPSIETTMSGAAAAVAGSNRNSIGYFPRPPFPRRSTEGSVGEEFDDGVASNATSPGWDTGKISFTQPKYSDPRGSADVSVNSSTYSLDFSETSKGRQASVSRDPSSKMRIFDFVGSTRRKVKEKVKEKDKEKEKESPLLQVGPRNEF</sequence>
<dbReference type="Gene3D" id="2.60.40.150">
    <property type="entry name" value="C2 domain"/>
    <property type="match status" value="1"/>
</dbReference>
<dbReference type="STRING" id="1447883.A0A2B7YY16"/>
<evidence type="ECO:0000259" key="3">
    <source>
        <dbReference type="PROSITE" id="PS50018"/>
    </source>
</evidence>
<feature type="region of interest" description="Disordered" evidence="2">
    <location>
        <begin position="1249"/>
        <end position="1275"/>
    </location>
</feature>
<accession>A0A2B7YY16</accession>